<keyword evidence="8" id="KW-1185">Reference proteome</keyword>
<dbReference type="PIRSF" id="PIRSF015855">
    <property type="entry name" value="TypeIII_Mtase_mKpnI"/>
    <property type="match status" value="1"/>
</dbReference>
<organism evidence="7 8">
    <name type="scientific">Tissierella creatinophila DSM 6911</name>
    <dbReference type="NCBI Taxonomy" id="1123403"/>
    <lineage>
        <taxon>Bacteria</taxon>
        <taxon>Bacillati</taxon>
        <taxon>Bacillota</taxon>
        <taxon>Tissierellia</taxon>
        <taxon>Tissierellales</taxon>
        <taxon>Tissierellaceae</taxon>
        <taxon>Tissierella</taxon>
    </lineage>
</organism>
<dbReference type="GO" id="GO:0009307">
    <property type="term" value="P:DNA restriction-modification system"/>
    <property type="evidence" value="ECO:0007669"/>
    <property type="project" value="UniProtKB-KW"/>
</dbReference>
<dbReference type="GO" id="GO:0032259">
    <property type="term" value="P:methylation"/>
    <property type="evidence" value="ECO:0007669"/>
    <property type="project" value="UniProtKB-KW"/>
</dbReference>
<protein>
    <submittedName>
        <fullName evidence="7">Putative methyltransferase</fullName>
    </submittedName>
</protein>
<name>A0A1U7M9A2_TISCR</name>
<dbReference type="InterPro" id="IPR002052">
    <property type="entry name" value="DNA_methylase_N6_adenine_CS"/>
</dbReference>
<keyword evidence="3 7" id="KW-0808">Transferase</keyword>
<dbReference type="Gene3D" id="3.40.50.150">
    <property type="entry name" value="Vaccinia Virus protein VP39"/>
    <property type="match status" value="1"/>
</dbReference>
<dbReference type="PRINTS" id="PR00506">
    <property type="entry name" value="D21N6MTFRASE"/>
</dbReference>
<dbReference type="PROSITE" id="PS00092">
    <property type="entry name" value="N6_MTASE"/>
    <property type="match status" value="1"/>
</dbReference>
<proteinExistence type="inferred from homology"/>
<comment type="similarity">
    <text evidence="1">Belongs to the N(4)/N(6)-methyltransferase family.</text>
</comment>
<dbReference type="InterPro" id="IPR002295">
    <property type="entry name" value="N4/N6-MTase_EcoPI_Mod-like"/>
</dbReference>
<evidence type="ECO:0000256" key="5">
    <source>
        <dbReference type="ARBA" id="ARBA00022747"/>
    </source>
</evidence>
<dbReference type="GO" id="GO:0003677">
    <property type="term" value="F:DNA binding"/>
    <property type="evidence" value="ECO:0007669"/>
    <property type="project" value="InterPro"/>
</dbReference>
<sequence length="655" mass="75903">MDKFEKVPSGIFDKIEDNKKQFISKFVNDLEELFPETVRDGVVDFQALLDRFGKYEEEDKNVEKYNMTWIGKREAIREADEDIVGKTLKYVEEDSKNPETTQNLYIEGDNLEVIKLLRQSYYGKIKMIYIDPPYNTGNDFVYKDNFAMSEEEYAKLSGEVDEYGERLVKNSKDSGRFHSDWLNMMYPRLKVAKDLLKDDGVIFISIDDNEVHNIRKICDEIFGERNFVEQLIWKRRATAPNDRIIGKNHEYIICFAKNIESVVLNLQPRNDSINERYKNPDNDSRGRWAASDLSANGKGGRLVESCIFPIMNPDTKEMFDPPQNKCWLYNKEKIEQLLNEGRIGFRKNSGSPFLKRYITEVRQGATLPTIIEKGGFSSDSAKEIKDLFKKDVFEFSKPVSLIKIISKTGSNNEDIILDFFSGSSTTAHAILDLNAEDNGNRKYIMVQLPEPTDEKSEAYKADYKNISEIGKARIRKSGDNIKNDLKERFNKASEEERKLMKDPENLDIGFKVFKVEDTNLKRVKDTVEEGIDLEKLKAISPKDSDDFNPHFTDIDVVYEMMLKRQDIELTEEVIRLDYIGDRIYLVGQAILVCLEEKINEEMIDKIGSIKPALSWIILRDSAFDSNINLKLNAVKRLRAVIKEINDIKDQKIYWI</sequence>
<reference evidence="7 8" key="1">
    <citation type="submission" date="2016-02" db="EMBL/GenBank/DDBJ databases">
        <title>Genome sequence of Tissierella creatinophila DSM 6911.</title>
        <authorList>
            <person name="Poehlein A."/>
            <person name="Daniel R."/>
        </authorList>
    </citation>
    <scope>NUCLEOTIDE SEQUENCE [LARGE SCALE GENOMIC DNA]</scope>
    <source>
        <strain evidence="7 8">DSM 6911</strain>
    </source>
</reference>
<dbReference type="GO" id="GO:0008170">
    <property type="term" value="F:N-methyltransferase activity"/>
    <property type="evidence" value="ECO:0007669"/>
    <property type="project" value="InterPro"/>
</dbReference>
<accession>A0A1U7M9A2</accession>
<dbReference type="SUPFAM" id="SSF53335">
    <property type="entry name" value="S-adenosyl-L-methionine-dependent methyltransferases"/>
    <property type="match status" value="1"/>
</dbReference>
<dbReference type="Proteomes" id="UP000186112">
    <property type="component" value="Unassembled WGS sequence"/>
</dbReference>
<dbReference type="REBASE" id="193706">
    <property type="entry name" value="M.Tcr6911ORF1120P"/>
</dbReference>
<evidence type="ECO:0000313" key="8">
    <source>
        <dbReference type="Proteomes" id="UP000186112"/>
    </source>
</evidence>
<evidence type="ECO:0000313" key="7">
    <source>
        <dbReference type="EMBL" id="OLS03789.1"/>
    </source>
</evidence>
<keyword evidence="2 7" id="KW-0489">Methyltransferase</keyword>
<evidence type="ECO:0000256" key="1">
    <source>
        <dbReference type="ARBA" id="ARBA00006594"/>
    </source>
</evidence>
<evidence type="ECO:0000256" key="4">
    <source>
        <dbReference type="ARBA" id="ARBA00022691"/>
    </source>
</evidence>
<evidence type="ECO:0000259" key="6">
    <source>
        <dbReference type="Pfam" id="PF01555"/>
    </source>
</evidence>
<dbReference type="Pfam" id="PF01555">
    <property type="entry name" value="N6_N4_Mtase"/>
    <property type="match status" value="1"/>
</dbReference>
<keyword evidence="4" id="KW-0949">S-adenosyl-L-methionine</keyword>
<keyword evidence="5" id="KW-0680">Restriction system</keyword>
<dbReference type="InterPro" id="IPR029063">
    <property type="entry name" value="SAM-dependent_MTases_sf"/>
</dbReference>
<dbReference type="AlphaFoldDB" id="A0A1U7M9A2"/>
<gene>
    <name evidence="7" type="ORF">TICRE_01120</name>
</gene>
<dbReference type="RefSeq" id="WP_075724090.1">
    <property type="nucleotide sequence ID" value="NZ_LTDM01000002.1"/>
</dbReference>
<feature type="domain" description="DNA methylase N-4/N-6" evidence="6">
    <location>
        <begin position="125"/>
        <end position="436"/>
    </location>
</feature>
<dbReference type="OrthoDB" id="9800801at2"/>
<comment type="caution">
    <text evidence="7">The sequence shown here is derived from an EMBL/GenBank/DDBJ whole genome shotgun (WGS) entry which is preliminary data.</text>
</comment>
<evidence type="ECO:0000256" key="3">
    <source>
        <dbReference type="ARBA" id="ARBA00022679"/>
    </source>
</evidence>
<dbReference type="InterPro" id="IPR002941">
    <property type="entry name" value="DNA_methylase_N4/N6"/>
</dbReference>
<dbReference type="EMBL" id="LTDM01000002">
    <property type="protein sequence ID" value="OLS03789.1"/>
    <property type="molecule type" value="Genomic_DNA"/>
</dbReference>
<evidence type="ECO:0000256" key="2">
    <source>
        <dbReference type="ARBA" id="ARBA00022603"/>
    </source>
</evidence>